<sequence>MNILFYSPMKPIDHPNPSGDQTTAIGLVSFLQAAGHRVETACRVRARNVYWKPWLIPKLLGDLRRIERWASSQNPDLFLTHHTYYKAPDILGPVVSRRLGIPYVVFQGMYSTKHRRNPRTWPGYVLNRRALQAAAHVFTNRWVDHENLKRLIPEQRLSYVRPGIDPSSFGFSQIHRLEWRDRLKIPIDMPVVVSAAMFRPGVKADGISWMIETSGRILAKGFRHVLLIAGDGPESDRLKTLASANPSIVFLGKIPRSRMSSVYSAGDVFAFPGIRESLGMVYLEAQSCGLPVVAFDNGGIPEVVRRNETGFLTRPFQEDAFDRAIIQLLTDIDLRRRMGAAGARSVRVDHDVRRNFREVERVLQSLIRGR</sequence>
<evidence type="ECO:0000259" key="1">
    <source>
        <dbReference type="Pfam" id="PF00534"/>
    </source>
</evidence>
<proteinExistence type="predicted"/>
<dbReference type="Pfam" id="PF00534">
    <property type="entry name" value="Glycos_transf_1"/>
    <property type="match status" value="1"/>
</dbReference>
<feature type="domain" description="Glycosyl transferase family 1" evidence="1">
    <location>
        <begin position="206"/>
        <end position="343"/>
    </location>
</feature>
<accession>A0A7C4MR65</accession>
<dbReference type="Pfam" id="PF13579">
    <property type="entry name" value="Glyco_trans_4_4"/>
    <property type="match status" value="1"/>
</dbReference>
<evidence type="ECO:0000259" key="2">
    <source>
        <dbReference type="Pfam" id="PF13579"/>
    </source>
</evidence>
<dbReference type="InterPro" id="IPR001296">
    <property type="entry name" value="Glyco_trans_1"/>
</dbReference>
<protein>
    <submittedName>
        <fullName evidence="3">Glycosyltransferase family 1 protein</fullName>
    </submittedName>
</protein>
<reference evidence="3" key="1">
    <citation type="journal article" date="2020" name="mSystems">
        <title>Genome- and Community-Level Interaction Insights into Carbon Utilization and Element Cycling Functions of Hydrothermarchaeota in Hydrothermal Sediment.</title>
        <authorList>
            <person name="Zhou Z."/>
            <person name="Liu Y."/>
            <person name="Xu W."/>
            <person name="Pan J."/>
            <person name="Luo Z.H."/>
            <person name="Li M."/>
        </authorList>
    </citation>
    <scope>NUCLEOTIDE SEQUENCE [LARGE SCALE GENOMIC DNA]</scope>
    <source>
        <strain evidence="3">SpSt-477</strain>
    </source>
</reference>
<dbReference type="InterPro" id="IPR028098">
    <property type="entry name" value="Glyco_trans_4-like_N"/>
</dbReference>
<comment type="caution">
    <text evidence="3">The sequence shown here is derived from an EMBL/GenBank/DDBJ whole genome shotgun (WGS) entry which is preliminary data.</text>
</comment>
<dbReference type="InterPro" id="IPR050194">
    <property type="entry name" value="Glycosyltransferase_grp1"/>
</dbReference>
<dbReference type="SUPFAM" id="SSF53756">
    <property type="entry name" value="UDP-Glycosyltransferase/glycogen phosphorylase"/>
    <property type="match status" value="1"/>
</dbReference>
<dbReference type="PANTHER" id="PTHR45947">
    <property type="entry name" value="SULFOQUINOVOSYL TRANSFERASE SQD2"/>
    <property type="match status" value="1"/>
</dbReference>
<dbReference type="GO" id="GO:0016757">
    <property type="term" value="F:glycosyltransferase activity"/>
    <property type="evidence" value="ECO:0007669"/>
    <property type="project" value="InterPro"/>
</dbReference>
<dbReference type="Gene3D" id="3.40.50.2000">
    <property type="entry name" value="Glycogen Phosphorylase B"/>
    <property type="match status" value="2"/>
</dbReference>
<keyword evidence="3" id="KW-0808">Transferase</keyword>
<organism evidence="3">
    <name type="scientific">Desulfatirhabdium butyrativorans</name>
    <dbReference type="NCBI Taxonomy" id="340467"/>
    <lineage>
        <taxon>Bacteria</taxon>
        <taxon>Pseudomonadati</taxon>
        <taxon>Thermodesulfobacteriota</taxon>
        <taxon>Desulfobacteria</taxon>
        <taxon>Desulfobacterales</taxon>
        <taxon>Desulfatirhabdiaceae</taxon>
        <taxon>Desulfatirhabdium</taxon>
    </lineage>
</organism>
<dbReference type="AlphaFoldDB" id="A0A7C4MR65"/>
<name>A0A7C4MR65_9BACT</name>
<feature type="domain" description="Glycosyltransferase subfamily 4-like N-terminal" evidence="2">
    <location>
        <begin position="36"/>
        <end position="160"/>
    </location>
</feature>
<dbReference type="EMBL" id="DSUH01000230">
    <property type="protein sequence ID" value="HGU33146.1"/>
    <property type="molecule type" value="Genomic_DNA"/>
</dbReference>
<evidence type="ECO:0000313" key="3">
    <source>
        <dbReference type="EMBL" id="HGU33146.1"/>
    </source>
</evidence>
<dbReference type="PANTHER" id="PTHR45947:SF3">
    <property type="entry name" value="SULFOQUINOVOSYL TRANSFERASE SQD2"/>
    <property type="match status" value="1"/>
</dbReference>
<gene>
    <name evidence="3" type="ORF">ENS29_09850</name>
</gene>
<dbReference type="CDD" id="cd03801">
    <property type="entry name" value="GT4_PimA-like"/>
    <property type="match status" value="1"/>
</dbReference>